<organism evidence="1 2">
    <name type="scientific">Xenorhabdus ishibashii</name>
    <dbReference type="NCBI Taxonomy" id="1034471"/>
    <lineage>
        <taxon>Bacteria</taxon>
        <taxon>Pseudomonadati</taxon>
        <taxon>Pseudomonadota</taxon>
        <taxon>Gammaproteobacteria</taxon>
        <taxon>Enterobacterales</taxon>
        <taxon>Morganellaceae</taxon>
        <taxon>Xenorhabdus</taxon>
    </lineage>
</organism>
<proteinExistence type="predicted"/>
<evidence type="ECO:0000313" key="2">
    <source>
        <dbReference type="Proteomes" id="UP000222168"/>
    </source>
</evidence>
<keyword evidence="2" id="KW-1185">Reference proteome</keyword>
<gene>
    <name evidence="1" type="ORF">Xish_03341</name>
</gene>
<comment type="caution">
    <text evidence="1">The sequence shown here is derived from an EMBL/GenBank/DDBJ whole genome shotgun (WGS) entry which is preliminary data.</text>
</comment>
<evidence type="ECO:0000313" key="1">
    <source>
        <dbReference type="EMBL" id="PHM60196.1"/>
    </source>
</evidence>
<accession>A0A2D0K9S8</accession>
<reference evidence="1 2" key="1">
    <citation type="journal article" date="2017" name="Nat. Microbiol.">
        <title>Natural product diversity associated with the nematode symbionts Photorhabdus and Xenorhabdus.</title>
        <authorList>
            <person name="Tobias N.J."/>
            <person name="Wolff H."/>
            <person name="Djahanschiri B."/>
            <person name="Grundmann F."/>
            <person name="Kronenwerth M."/>
            <person name="Shi Y.M."/>
            <person name="Simonyi S."/>
            <person name="Grun P."/>
            <person name="Shapiro-Ilan D."/>
            <person name="Pidot S.J."/>
            <person name="Stinear T.P."/>
            <person name="Ebersberger I."/>
            <person name="Bode H.B."/>
        </authorList>
    </citation>
    <scope>NUCLEOTIDE SEQUENCE [LARGE SCALE GENOMIC DNA]</scope>
    <source>
        <strain evidence="1 2">DSM 22670</strain>
    </source>
</reference>
<protein>
    <submittedName>
        <fullName evidence="1">Uncharacterized protein</fullName>
    </submittedName>
</protein>
<dbReference type="AlphaFoldDB" id="A0A2D0K9S8"/>
<sequence length="95" mass="11409">MWENPLNAICESKNNDQYYIFNTYYKEFLYASIFIEDNRRTVFTWINGVPTRESVWTINVTSMKAVFHMKRTKNLSRVGLRVIKWQMNFENNAGN</sequence>
<dbReference type="EMBL" id="NJAK01000002">
    <property type="protein sequence ID" value="PHM60196.1"/>
    <property type="molecule type" value="Genomic_DNA"/>
</dbReference>
<name>A0A2D0K9S8_9GAMM</name>
<dbReference type="Proteomes" id="UP000222168">
    <property type="component" value="Unassembled WGS sequence"/>
</dbReference>